<sequence>MSADTEFLAKYAKHISFDDLSPTLYDDEIRLLKDSGKHISYNNKFFHVPPQYNPLYQKKDGVDSKSQLASPISSHHKSRHGSYKLPPPPEISVLKPPKPRPFDDEEIEDIDIADLSHILEKKVGTLTQKNTQENSGSTTGYTQSLFSNLNEIEDRVSKVQEPAKSQRKSFAGMSNEELAALEESYIAKGRTSNMDINNFDFNEQKPSYFESSTKRPSNIGLMDSTPSMYPSRPSVNHKAIVLTRENSKFDAYISEESRKTNRKVKSPFSSLRCVGCYISGRRFTWSSVDWYIENMAKDGDHVVIMTCIPNFEEKVDSLVYLEKRQKKKNELLRGKKALEPEKKSLPLGQRLEAIHAEARGVCQSILDYYSWRLQDKIVKITVEMVKDNSTKRAMTSVDSIYFPDMKIVSTVSANIKIKFRNGNVKLPFFVMKHYPTPVYVVPFEFINPNRLIQNSPTEYSAVRKSERLKWLDKTMKKTIVNPFSSSNDQLSDASSTDSNDTESVDSIDGYFPMGNDQLQNYQAFERNGYVPPKPARAMLFTRDSGSAYVYDKDGKRITPTSSRTSRRSSRFQLHDTGVYKVKSLITDNDTISNHEDPSVQFTSLPSIRKFQTTDVGSPAGSLQSKLARKKLSPKFSNEHLAKARSLEDQQGSKSHSRPRSNVLHTSSSTLSTSRSSLSSSSKDSSKAKKKKSFGSMFKKVFTGK</sequence>
<gene>
    <name evidence="2" type="primary">KAFR0B04310</name>
    <name evidence="2" type="ORF">KAFR_0B04310</name>
</gene>
<reference evidence="2 3" key="1">
    <citation type="journal article" date="2011" name="Proc. Natl. Acad. Sci. U.S.A.">
        <title>Evolutionary erosion of yeast sex chromosomes by mating-type switching accidents.</title>
        <authorList>
            <person name="Gordon J.L."/>
            <person name="Armisen D."/>
            <person name="Proux-Wera E."/>
            <person name="Oheigeartaigh S.S."/>
            <person name="Byrne K.P."/>
            <person name="Wolfe K.H."/>
        </authorList>
    </citation>
    <scope>NUCLEOTIDE SEQUENCE [LARGE SCALE GENOMIC DNA]</scope>
    <source>
        <strain evidence="3">ATCC 22294 / BCRC 22015 / CBS 2517 / CECT 1963 / NBRC 1671 / NRRL Y-8276</strain>
    </source>
</reference>
<feature type="compositionally biased region" description="Polar residues" evidence="1">
    <location>
        <begin position="64"/>
        <end position="73"/>
    </location>
</feature>
<evidence type="ECO:0000313" key="2">
    <source>
        <dbReference type="EMBL" id="CCF56727.1"/>
    </source>
</evidence>
<dbReference type="eggNOG" id="ENOG502QSA6">
    <property type="taxonomic scope" value="Eukaryota"/>
</dbReference>
<accession>H2AQS7</accession>
<feature type="region of interest" description="Disordered" evidence="1">
    <location>
        <begin position="482"/>
        <end position="509"/>
    </location>
</feature>
<protein>
    <submittedName>
        <fullName evidence="2">Uncharacterized protein</fullName>
    </submittedName>
</protein>
<evidence type="ECO:0000256" key="1">
    <source>
        <dbReference type="SAM" id="MobiDB-lite"/>
    </source>
</evidence>
<name>H2AQS7_KAZAF</name>
<feature type="region of interest" description="Disordered" evidence="1">
    <location>
        <begin position="58"/>
        <end position="96"/>
    </location>
</feature>
<dbReference type="KEGG" id="kaf:KAFR_0B04310"/>
<proteinExistence type="predicted"/>
<dbReference type="EMBL" id="HE650822">
    <property type="protein sequence ID" value="CCF56727.1"/>
    <property type="molecule type" value="Genomic_DNA"/>
</dbReference>
<dbReference type="OrthoDB" id="4068467at2759"/>
<feature type="compositionally biased region" description="Low complexity" evidence="1">
    <location>
        <begin position="484"/>
        <end position="495"/>
    </location>
</feature>
<dbReference type="GO" id="GO:0032126">
    <property type="term" value="C:eisosome"/>
    <property type="evidence" value="ECO:0007669"/>
    <property type="project" value="EnsemblFungi"/>
</dbReference>
<evidence type="ECO:0000313" key="3">
    <source>
        <dbReference type="Proteomes" id="UP000005220"/>
    </source>
</evidence>
<dbReference type="AlphaFoldDB" id="H2AQS7"/>
<dbReference type="FunCoup" id="H2AQS7">
    <property type="interactions" value="129"/>
</dbReference>
<dbReference type="GeneID" id="13883266"/>
<organism evidence="2 3">
    <name type="scientific">Kazachstania africana (strain ATCC 22294 / BCRC 22015 / CBS 2517 / CECT 1963 / NBRC 1671 / NRRL Y-8276)</name>
    <name type="common">Yeast</name>
    <name type="synonym">Kluyveromyces africanus</name>
    <dbReference type="NCBI Taxonomy" id="1071382"/>
    <lineage>
        <taxon>Eukaryota</taxon>
        <taxon>Fungi</taxon>
        <taxon>Dikarya</taxon>
        <taxon>Ascomycota</taxon>
        <taxon>Saccharomycotina</taxon>
        <taxon>Saccharomycetes</taxon>
        <taxon>Saccharomycetales</taxon>
        <taxon>Saccharomycetaceae</taxon>
        <taxon>Kazachstania</taxon>
    </lineage>
</organism>
<dbReference type="HOGENOM" id="CLU_014122_0_0_1"/>
<dbReference type="Proteomes" id="UP000005220">
    <property type="component" value="Chromosome 2"/>
</dbReference>
<feature type="region of interest" description="Disordered" evidence="1">
    <location>
        <begin position="641"/>
        <end position="692"/>
    </location>
</feature>
<keyword evidence="3" id="KW-1185">Reference proteome</keyword>
<dbReference type="RefSeq" id="XP_003955862.1">
    <property type="nucleotide sequence ID" value="XM_003955813.1"/>
</dbReference>
<feature type="compositionally biased region" description="Low complexity" evidence="1">
    <location>
        <begin position="666"/>
        <end position="682"/>
    </location>
</feature>
<dbReference type="InParanoid" id="H2AQS7"/>